<evidence type="ECO:0000256" key="6">
    <source>
        <dbReference type="SAM" id="Phobius"/>
    </source>
</evidence>
<dbReference type="GO" id="GO:0022857">
    <property type="term" value="F:transmembrane transporter activity"/>
    <property type="evidence" value="ECO:0007669"/>
    <property type="project" value="InterPro"/>
</dbReference>
<organism evidence="7 8">
    <name type="scientific">Plastoroseomonas arctica</name>
    <dbReference type="NCBI Taxonomy" id="1509237"/>
    <lineage>
        <taxon>Bacteria</taxon>
        <taxon>Pseudomonadati</taxon>
        <taxon>Pseudomonadota</taxon>
        <taxon>Alphaproteobacteria</taxon>
        <taxon>Acetobacterales</taxon>
        <taxon>Acetobacteraceae</taxon>
        <taxon>Plastoroseomonas</taxon>
    </lineage>
</organism>
<dbReference type="InterPro" id="IPR037185">
    <property type="entry name" value="EmrE-like"/>
</dbReference>
<dbReference type="PANTHER" id="PTHR30561:SF9">
    <property type="entry name" value="4-AMINO-4-DEOXY-L-ARABINOSE-PHOSPHOUNDECAPRENOL FLIPPASE SUBUNIT ARNF-RELATED"/>
    <property type="match status" value="1"/>
</dbReference>
<evidence type="ECO:0000313" key="7">
    <source>
        <dbReference type="EMBL" id="MBR0653486.1"/>
    </source>
</evidence>
<evidence type="ECO:0000256" key="4">
    <source>
        <dbReference type="ARBA" id="ARBA00022989"/>
    </source>
</evidence>
<accession>A0AAF1KKF4</accession>
<dbReference type="EMBL" id="JAAEDH010000001">
    <property type="protein sequence ID" value="MBR0653486.1"/>
    <property type="molecule type" value="Genomic_DNA"/>
</dbReference>
<dbReference type="Gene3D" id="1.10.3730.20">
    <property type="match status" value="1"/>
</dbReference>
<feature type="transmembrane region" description="Helical" evidence="6">
    <location>
        <begin position="96"/>
        <end position="114"/>
    </location>
</feature>
<protein>
    <submittedName>
        <fullName evidence="7">EamA family transporter</fullName>
    </submittedName>
</protein>
<comment type="subcellular location">
    <subcellularLocation>
        <location evidence="1">Cell membrane</location>
        <topology evidence="1">Multi-pass membrane protein</topology>
    </subcellularLocation>
</comment>
<dbReference type="RefSeq" id="WP_211872194.1">
    <property type="nucleotide sequence ID" value="NZ_JAAEDH010000001.1"/>
</dbReference>
<sequence length="115" mass="11904">MMLYWLALGTAIITSLGGQVLLKYGASGSVAEGSGFIAQLFRVHTILGLGLYGGSALLYIMALRRIPMSVALPSSAASYVVVALIGYFVFNETISLQHAAAIALISVGVVLLATA</sequence>
<feature type="transmembrane region" description="Helical" evidence="6">
    <location>
        <begin position="41"/>
        <end position="63"/>
    </location>
</feature>
<dbReference type="AlphaFoldDB" id="A0AAF1KKF4"/>
<keyword evidence="8" id="KW-1185">Reference proteome</keyword>
<evidence type="ECO:0000256" key="5">
    <source>
        <dbReference type="ARBA" id="ARBA00023136"/>
    </source>
</evidence>
<keyword evidence="3 6" id="KW-0812">Transmembrane</keyword>
<keyword evidence="4 6" id="KW-1133">Transmembrane helix</keyword>
<reference evidence="7" key="1">
    <citation type="submission" date="2020-01" db="EMBL/GenBank/DDBJ databases">
        <authorList>
            <person name="Rat A."/>
        </authorList>
    </citation>
    <scope>NUCLEOTIDE SEQUENCE</scope>
    <source>
        <strain evidence="7">LMG 28251</strain>
    </source>
</reference>
<keyword evidence="2" id="KW-1003">Cell membrane</keyword>
<dbReference type="SUPFAM" id="SSF103481">
    <property type="entry name" value="Multidrug resistance efflux transporter EmrE"/>
    <property type="match status" value="1"/>
</dbReference>
<gene>
    <name evidence="7" type="ORF">GXW79_00185</name>
</gene>
<dbReference type="GO" id="GO:0005886">
    <property type="term" value="C:plasma membrane"/>
    <property type="evidence" value="ECO:0007669"/>
    <property type="project" value="UniProtKB-SubCell"/>
</dbReference>
<dbReference type="PANTHER" id="PTHR30561">
    <property type="entry name" value="SMR FAMILY PROTON-DEPENDENT DRUG EFFLUX TRANSPORTER SUGE"/>
    <property type="match status" value="1"/>
</dbReference>
<dbReference type="Proteomes" id="UP001196068">
    <property type="component" value="Unassembled WGS sequence"/>
</dbReference>
<evidence type="ECO:0000256" key="1">
    <source>
        <dbReference type="ARBA" id="ARBA00004651"/>
    </source>
</evidence>
<evidence type="ECO:0000256" key="2">
    <source>
        <dbReference type="ARBA" id="ARBA00022475"/>
    </source>
</evidence>
<comment type="caution">
    <text evidence="7">The sequence shown here is derived from an EMBL/GenBank/DDBJ whole genome shotgun (WGS) entry which is preliminary data.</text>
</comment>
<evidence type="ECO:0000313" key="8">
    <source>
        <dbReference type="Proteomes" id="UP001196068"/>
    </source>
</evidence>
<feature type="transmembrane region" description="Helical" evidence="6">
    <location>
        <begin position="70"/>
        <end position="90"/>
    </location>
</feature>
<evidence type="ECO:0000256" key="3">
    <source>
        <dbReference type="ARBA" id="ARBA00022692"/>
    </source>
</evidence>
<dbReference type="InterPro" id="IPR000390">
    <property type="entry name" value="Small_drug/metabolite_transptr"/>
</dbReference>
<keyword evidence="5 6" id="KW-0472">Membrane</keyword>
<name>A0AAF1KKF4_9PROT</name>
<proteinExistence type="predicted"/>
<reference evidence="7" key="2">
    <citation type="journal article" date="2021" name="Syst. Appl. Microbiol.">
        <title>Roseomonas hellenica sp. nov., isolated from roots of wild-growing Alkanna tinctoria.</title>
        <authorList>
            <person name="Rat A."/>
            <person name="Naranjo H.D."/>
            <person name="Lebbe L."/>
            <person name="Cnockaert M."/>
            <person name="Krigas N."/>
            <person name="Grigoriadou K."/>
            <person name="Maloupa E."/>
            <person name="Willems A."/>
        </authorList>
    </citation>
    <scope>NUCLEOTIDE SEQUENCE</scope>
    <source>
        <strain evidence="7">LMG 28251</strain>
    </source>
</reference>